<comment type="caution">
    <text evidence="3">The sequence shown here is derived from an EMBL/GenBank/DDBJ whole genome shotgun (WGS) entry which is preliminary data.</text>
</comment>
<feature type="transmembrane region" description="Helical" evidence="2">
    <location>
        <begin position="407"/>
        <end position="429"/>
    </location>
</feature>
<feature type="transmembrane region" description="Helical" evidence="2">
    <location>
        <begin position="209"/>
        <end position="227"/>
    </location>
</feature>
<name>A0ABQ1ZBB0_9BACL</name>
<dbReference type="Proteomes" id="UP000652153">
    <property type="component" value="Unassembled WGS sequence"/>
</dbReference>
<organism evidence="3 4">
    <name type="scientific">Paenibacillus silvae</name>
    <dbReference type="NCBI Taxonomy" id="1325358"/>
    <lineage>
        <taxon>Bacteria</taxon>
        <taxon>Bacillati</taxon>
        <taxon>Bacillota</taxon>
        <taxon>Bacilli</taxon>
        <taxon>Bacillales</taxon>
        <taxon>Paenibacillaceae</taxon>
        <taxon>Paenibacillus</taxon>
    </lineage>
</organism>
<evidence type="ECO:0000313" key="3">
    <source>
        <dbReference type="EMBL" id="GGH53504.1"/>
    </source>
</evidence>
<feature type="transmembrane region" description="Helical" evidence="2">
    <location>
        <begin position="373"/>
        <end position="395"/>
    </location>
</feature>
<evidence type="ECO:0000256" key="1">
    <source>
        <dbReference type="SAM" id="MobiDB-lite"/>
    </source>
</evidence>
<feature type="transmembrane region" description="Helical" evidence="2">
    <location>
        <begin position="61"/>
        <end position="82"/>
    </location>
</feature>
<feature type="transmembrane region" description="Helical" evidence="2">
    <location>
        <begin position="157"/>
        <end position="179"/>
    </location>
</feature>
<proteinExistence type="predicted"/>
<sequence length="539" mass="61060">MIEKIKSSPHRALITLLVAVLLAVIHQYLFYGHEIGLSYPLFVILFYSFMYIFAQDCMRALTLFDAWITGVVLLLSLTYLLFDNFLFQVLNFLIIPVLIMLHLTYVMGRKQRRWWEIGLIGTALDHLLPQTIRHIGTAAFIMVRAGVRKMHTSQKAVVFKISIGLLVSMPILFVVLTLLTSADGVFHEFLSGFPAWLDQLAFMPMLPRIIWIGVAGLLLFGYVWGFVQPMQYESEKRENAHWKSSAPPPSVSQHPDSDESVAEPETKASVTPAFTPVTARTQAQAPSDQEPIRLDPVIAGTILTVINTVYILFVLVQFSYLFGAGKGELPNDLSYAEYARSGFTELILVTGLNFLMLIIALEYTRPMGRMGAIAQRVLLLILISCSGIMLCSAFVRLNLYEQAYGYTYIRFLVHAFMIFLALLLMIAALRLRYTRLPLLRCYIVLGITAYTVINYAGMDMRIAELNIERYHQTGQIDTTYLASLSTDAMPLLVQFADQEYPELKANLMDRKAHLDKFAAGLEWPSYNLARYRAQLELSK</sequence>
<dbReference type="RefSeq" id="WP_188592320.1">
    <property type="nucleotide sequence ID" value="NZ_BMFU01000002.1"/>
</dbReference>
<dbReference type="PRINTS" id="PR01988">
    <property type="entry name" value="EXPORTERBACE"/>
</dbReference>
<reference evidence="4" key="1">
    <citation type="journal article" date="2019" name="Int. J. Syst. Evol. Microbiol.">
        <title>The Global Catalogue of Microorganisms (GCM) 10K type strain sequencing project: providing services to taxonomists for standard genome sequencing and annotation.</title>
        <authorList>
            <consortium name="The Broad Institute Genomics Platform"/>
            <consortium name="The Broad Institute Genome Sequencing Center for Infectious Disease"/>
            <person name="Wu L."/>
            <person name="Ma J."/>
        </authorList>
    </citation>
    <scope>NUCLEOTIDE SEQUENCE [LARGE SCALE GENOMIC DNA]</scope>
    <source>
        <strain evidence="4">CGMCC 1.12770</strain>
    </source>
</reference>
<gene>
    <name evidence="3" type="ORF">GCM10008014_21280</name>
</gene>
<accession>A0ABQ1ZBB0</accession>
<feature type="transmembrane region" description="Helical" evidence="2">
    <location>
        <begin position="88"/>
        <end position="107"/>
    </location>
</feature>
<dbReference type="EMBL" id="BMFU01000002">
    <property type="protein sequence ID" value="GGH53504.1"/>
    <property type="molecule type" value="Genomic_DNA"/>
</dbReference>
<dbReference type="InterPro" id="IPR022324">
    <property type="entry name" value="Bacilysin_exporter_BacE_put"/>
</dbReference>
<feature type="transmembrane region" description="Helical" evidence="2">
    <location>
        <begin position="441"/>
        <end position="458"/>
    </location>
</feature>
<keyword evidence="2" id="KW-0472">Membrane</keyword>
<feature type="transmembrane region" description="Helical" evidence="2">
    <location>
        <begin position="37"/>
        <end position="54"/>
    </location>
</feature>
<feature type="transmembrane region" description="Helical" evidence="2">
    <location>
        <begin position="342"/>
        <end position="361"/>
    </location>
</feature>
<evidence type="ECO:0008006" key="5">
    <source>
        <dbReference type="Google" id="ProtNLM"/>
    </source>
</evidence>
<feature type="transmembrane region" description="Helical" evidence="2">
    <location>
        <begin position="12"/>
        <end position="31"/>
    </location>
</feature>
<keyword evidence="2" id="KW-1133">Transmembrane helix</keyword>
<keyword evidence="4" id="KW-1185">Reference proteome</keyword>
<feature type="transmembrane region" description="Helical" evidence="2">
    <location>
        <begin position="297"/>
        <end position="322"/>
    </location>
</feature>
<evidence type="ECO:0000256" key="2">
    <source>
        <dbReference type="SAM" id="Phobius"/>
    </source>
</evidence>
<dbReference type="InterPro" id="IPR025291">
    <property type="entry name" value="DUF4153"/>
</dbReference>
<dbReference type="Pfam" id="PF13687">
    <property type="entry name" value="DUF4153"/>
    <property type="match status" value="1"/>
</dbReference>
<keyword evidence="2" id="KW-0812">Transmembrane</keyword>
<feature type="region of interest" description="Disordered" evidence="1">
    <location>
        <begin position="238"/>
        <end position="269"/>
    </location>
</feature>
<evidence type="ECO:0000313" key="4">
    <source>
        <dbReference type="Proteomes" id="UP000652153"/>
    </source>
</evidence>
<protein>
    <recommendedName>
        <fullName evidence="5">DUF4173 domain-containing protein</fullName>
    </recommendedName>
</protein>